<protein>
    <submittedName>
        <fullName evidence="1">Uncharacterized protein</fullName>
    </submittedName>
</protein>
<dbReference type="Proteomes" id="UP000065504">
    <property type="component" value="Unassembled WGS sequence"/>
</dbReference>
<comment type="caution">
    <text evidence="1">The sequence shown here is derived from an EMBL/GenBank/DDBJ whole genome shotgun (WGS) entry which is preliminary data.</text>
</comment>
<sequence length="77" mass="8250">MNILSIAGRHTARAFKAGVPVIVAGTLSACANYAGIHGDAAMTDPQHYATQQSLPFEQGRWPNEGALRGLRSCRRDV</sequence>
<proteinExistence type="predicted"/>
<gene>
    <name evidence="1" type="ORF">WM16_18530</name>
</gene>
<reference evidence="1 2" key="1">
    <citation type="submission" date="2015-11" db="EMBL/GenBank/DDBJ databases">
        <title>Expanding the genomic diversity of Burkholderia species for the development of highly accurate diagnostics.</title>
        <authorList>
            <person name="Sahl J."/>
            <person name="Keim P."/>
            <person name="Wagner D."/>
        </authorList>
    </citation>
    <scope>NUCLEOTIDE SEQUENCE [LARGE SCALE GENOMIC DNA]</scope>
    <source>
        <strain evidence="1 2">MSMB782WGS</strain>
    </source>
</reference>
<evidence type="ECO:0000313" key="1">
    <source>
        <dbReference type="EMBL" id="KWK72265.1"/>
    </source>
</evidence>
<organism evidence="1 2">
    <name type="scientific">Burkholderia ubonensis</name>
    <dbReference type="NCBI Taxonomy" id="101571"/>
    <lineage>
        <taxon>Bacteria</taxon>
        <taxon>Pseudomonadati</taxon>
        <taxon>Pseudomonadota</taxon>
        <taxon>Betaproteobacteria</taxon>
        <taxon>Burkholderiales</taxon>
        <taxon>Burkholderiaceae</taxon>
        <taxon>Burkholderia</taxon>
        <taxon>Burkholderia cepacia complex</taxon>
    </lineage>
</organism>
<evidence type="ECO:0000313" key="2">
    <source>
        <dbReference type="Proteomes" id="UP000065504"/>
    </source>
</evidence>
<dbReference type="EMBL" id="LPLU01000098">
    <property type="protein sequence ID" value="KWK72265.1"/>
    <property type="molecule type" value="Genomic_DNA"/>
</dbReference>
<name>A0A119USB4_9BURK</name>
<dbReference type="AlphaFoldDB" id="A0A119USB4"/>
<accession>A0A119USB4</accession>